<dbReference type="InterPro" id="IPR024875">
    <property type="entry name" value="Protein_Lines"/>
</dbReference>
<dbReference type="AlphaFoldDB" id="A0AAV6V241"/>
<dbReference type="PANTHER" id="PTHR16057:SF1">
    <property type="entry name" value="PROTEIN LINES HOMOLOG 1"/>
    <property type="match status" value="1"/>
</dbReference>
<protein>
    <recommendedName>
        <fullName evidence="1">Protein Lines N-terminal domain-containing protein</fullName>
    </recommendedName>
</protein>
<comment type="caution">
    <text evidence="2">The sequence shown here is derived from an EMBL/GenBank/DDBJ whole genome shotgun (WGS) entry which is preliminary data.</text>
</comment>
<keyword evidence="3" id="KW-1185">Reference proteome</keyword>
<reference evidence="2 3" key="1">
    <citation type="journal article" date="2022" name="Nat. Ecol. Evol.">
        <title>A masculinizing supergene underlies an exaggerated male reproductive morph in a spider.</title>
        <authorList>
            <person name="Hendrickx F."/>
            <person name="De Corte Z."/>
            <person name="Sonet G."/>
            <person name="Van Belleghem S.M."/>
            <person name="Kostlbacher S."/>
            <person name="Vangestel C."/>
        </authorList>
    </citation>
    <scope>NUCLEOTIDE SEQUENCE [LARGE SCALE GENOMIC DNA]</scope>
    <source>
        <strain evidence="2">W744_W776</strain>
    </source>
</reference>
<evidence type="ECO:0000259" key="1">
    <source>
        <dbReference type="Pfam" id="PF14694"/>
    </source>
</evidence>
<dbReference type="EMBL" id="JAFNEN010000191">
    <property type="protein sequence ID" value="KAG8190178.1"/>
    <property type="molecule type" value="Genomic_DNA"/>
</dbReference>
<gene>
    <name evidence="2" type="ORF">JTE90_011903</name>
</gene>
<evidence type="ECO:0000313" key="3">
    <source>
        <dbReference type="Proteomes" id="UP000827092"/>
    </source>
</evidence>
<proteinExistence type="predicted"/>
<evidence type="ECO:0000313" key="2">
    <source>
        <dbReference type="EMBL" id="KAG8190178.1"/>
    </source>
</evidence>
<dbReference type="InterPro" id="IPR032794">
    <property type="entry name" value="LINES_N"/>
</dbReference>
<dbReference type="PANTHER" id="PTHR16057">
    <property type="entry name" value="WINS1, 2 PROTEIN"/>
    <property type="match status" value="1"/>
</dbReference>
<dbReference type="Pfam" id="PF14694">
    <property type="entry name" value="LINES_N"/>
    <property type="match status" value="1"/>
</dbReference>
<accession>A0AAV6V241</accession>
<organism evidence="2 3">
    <name type="scientific">Oedothorax gibbosus</name>
    <dbReference type="NCBI Taxonomy" id="931172"/>
    <lineage>
        <taxon>Eukaryota</taxon>
        <taxon>Metazoa</taxon>
        <taxon>Ecdysozoa</taxon>
        <taxon>Arthropoda</taxon>
        <taxon>Chelicerata</taxon>
        <taxon>Arachnida</taxon>
        <taxon>Araneae</taxon>
        <taxon>Araneomorphae</taxon>
        <taxon>Entelegynae</taxon>
        <taxon>Araneoidea</taxon>
        <taxon>Linyphiidae</taxon>
        <taxon>Erigoninae</taxon>
        <taxon>Oedothorax</taxon>
    </lineage>
</organism>
<dbReference type="Proteomes" id="UP000827092">
    <property type="component" value="Unassembled WGS sequence"/>
</dbReference>
<feature type="domain" description="Protein Lines N-terminal" evidence="1">
    <location>
        <begin position="339"/>
        <end position="469"/>
    </location>
</feature>
<name>A0AAV6V241_9ARAC</name>
<sequence>MFTSCLSRNNEICALLSEKTLVDFMTNNFCSPLESAHNFGITTYQELLHLNTLREATEMYFIHGSTKSKVCKHIATLSKTFFEDYSWNNVISYLQSKTDNYLVFGATRTISVIMYNFPIHLFEQRLSFLIKNLLEAEELVLQNKLFELLISLLNWHDKITFNTSECLCEHLVECIVSSIEDIFSCICLTLSSYWTSLVDIFLETENPNLNFLLLWKILSEKNLNEQQSSVFLNEDLAVNFLSITSSLPPVALKLYVDIISQIFCSGLKSGSWKCSQPNVLEANLLFAISSNCLNLLPLCEVSSNICRITNKNQGLSQFKTSKINITSKKIIFVIFNYLCEFTNADSLCEVIDKLFEFISTQDDKGNCAYTHCELIDFFIDYDDLLFGVMFASLKIYCKLKDLSSQKFNSKEELFVKKLNPHKTFIKFLQQIGWDHNEILSFLLSEETCCLIYLLWYLKLLLAEWNQFVEAHEFLFTEKYEEELLSNCTLSNSTKRLEDRSGRKLVSYSSSSSSDEEPEQPSVVNKVTEIGDYLKKRALETLSILVNLNKGIRKLVDLKEFPYNVEPLVKLLKQCTDKCVLLT</sequence>